<dbReference type="GeneID" id="30322172"/>
<feature type="DNA-binding region" description="OmpR/PhoB-type" evidence="2">
    <location>
        <begin position="1"/>
        <end position="102"/>
    </location>
</feature>
<dbReference type="GO" id="GO:0003677">
    <property type="term" value="F:DNA binding"/>
    <property type="evidence" value="ECO:0007669"/>
    <property type="project" value="UniProtKB-UniRule"/>
</dbReference>
<feature type="transmembrane region" description="Helical" evidence="3">
    <location>
        <begin position="133"/>
        <end position="153"/>
    </location>
</feature>
<dbReference type="InterPro" id="IPR001867">
    <property type="entry name" value="OmpR/PhoB-type_DNA-bd"/>
</dbReference>
<dbReference type="RefSeq" id="WP_071785000.1">
    <property type="nucleotide sequence ID" value="NZ_CAMKUH010000004.1"/>
</dbReference>
<evidence type="ECO:0000313" key="5">
    <source>
        <dbReference type="EMBL" id="VTR16293.1"/>
    </source>
</evidence>
<keyword evidence="3" id="KW-0472">Membrane</keyword>
<organism evidence="5">
    <name type="scientific">Serratia fonticola</name>
    <dbReference type="NCBI Taxonomy" id="47917"/>
    <lineage>
        <taxon>Bacteria</taxon>
        <taxon>Pseudomonadati</taxon>
        <taxon>Pseudomonadota</taxon>
        <taxon>Gammaproteobacteria</taxon>
        <taxon>Enterobacterales</taxon>
        <taxon>Yersiniaceae</taxon>
        <taxon>Serratia</taxon>
    </lineage>
</organism>
<reference evidence="5" key="1">
    <citation type="submission" date="2019-05" db="EMBL/GenBank/DDBJ databases">
        <authorList>
            <consortium name="Pathogen Informatics"/>
        </authorList>
    </citation>
    <scope>NUCLEOTIDE SEQUENCE [LARGE SCALE GENOMIC DNA]</scope>
    <source>
        <strain evidence="5">NCTC12965</strain>
    </source>
</reference>
<evidence type="ECO:0000259" key="4">
    <source>
        <dbReference type="PROSITE" id="PS51755"/>
    </source>
</evidence>
<dbReference type="GO" id="GO:0000160">
    <property type="term" value="P:phosphorelay signal transduction system"/>
    <property type="evidence" value="ECO:0007669"/>
    <property type="project" value="InterPro"/>
</dbReference>
<dbReference type="EMBL" id="CABEEZ010000013">
    <property type="protein sequence ID" value="VTR16293.1"/>
    <property type="molecule type" value="Genomic_DNA"/>
</dbReference>
<dbReference type="Pfam" id="PF00486">
    <property type="entry name" value="Trans_reg_C"/>
    <property type="match status" value="1"/>
</dbReference>
<feature type="domain" description="OmpR/PhoB-type" evidence="4">
    <location>
        <begin position="1"/>
        <end position="102"/>
    </location>
</feature>
<keyword evidence="3" id="KW-0812">Transmembrane</keyword>
<sequence>MNYIINGSLLFDTEEHLLSNEQNNKTLTLSAISSRLFCELLKNPAGVTREHLLNVVWSEHGLTASNNNLNNHISILRKHLEELAGLHDLIKTVPKKGFALNRKHLIVLVEEEGQSAGVVQGSTVKEKSSFRSIYMSLALFIVALLALFTSLYGDKIHSLFANTQPKTLYKYKGCVLKTLREIPEKKREASIAIIMEMISKNGVDCEYDRYDVFFYLSGEEQSANQFRMLSLCRNEHGGNYDHCYSIKVV</sequence>
<dbReference type="SUPFAM" id="SSF46894">
    <property type="entry name" value="C-terminal effector domain of the bipartite response regulators"/>
    <property type="match status" value="1"/>
</dbReference>
<protein>
    <submittedName>
        <fullName evidence="5">Phosphate regulon transcriptional regulatory protein PhoB</fullName>
    </submittedName>
</protein>
<dbReference type="GO" id="GO:0006355">
    <property type="term" value="P:regulation of DNA-templated transcription"/>
    <property type="evidence" value="ECO:0007669"/>
    <property type="project" value="InterPro"/>
</dbReference>
<proteinExistence type="predicted"/>
<dbReference type="AlphaFoldDB" id="A0A4U9TBP2"/>
<accession>A0A4U9TBP2</accession>
<dbReference type="InterPro" id="IPR016032">
    <property type="entry name" value="Sig_transdc_resp-reg_C-effctor"/>
</dbReference>
<dbReference type="PROSITE" id="PS51755">
    <property type="entry name" value="OMPR_PHOB"/>
    <property type="match status" value="1"/>
</dbReference>
<name>A0A4U9TBP2_SERFO</name>
<dbReference type="Gene3D" id="1.10.10.10">
    <property type="entry name" value="Winged helix-like DNA-binding domain superfamily/Winged helix DNA-binding domain"/>
    <property type="match status" value="1"/>
</dbReference>
<dbReference type="CDD" id="cd00383">
    <property type="entry name" value="trans_reg_C"/>
    <property type="match status" value="1"/>
</dbReference>
<keyword evidence="1 2" id="KW-0238">DNA-binding</keyword>
<evidence type="ECO:0000256" key="2">
    <source>
        <dbReference type="PROSITE-ProRule" id="PRU01091"/>
    </source>
</evidence>
<evidence type="ECO:0000256" key="3">
    <source>
        <dbReference type="SAM" id="Phobius"/>
    </source>
</evidence>
<gene>
    <name evidence="5" type="ORF">NCTC12965_00207</name>
</gene>
<keyword evidence="3" id="KW-1133">Transmembrane helix</keyword>
<dbReference type="SMART" id="SM00862">
    <property type="entry name" value="Trans_reg_C"/>
    <property type="match status" value="1"/>
</dbReference>
<dbReference type="InterPro" id="IPR036388">
    <property type="entry name" value="WH-like_DNA-bd_sf"/>
</dbReference>
<evidence type="ECO:0000256" key="1">
    <source>
        <dbReference type="ARBA" id="ARBA00023125"/>
    </source>
</evidence>